<dbReference type="Proteomes" id="UP000037600">
    <property type="component" value="Unassembled WGS sequence"/>
</dbReference>
<sequence>MYSLCKALIVIILPFTSLFALAEKVKVAYFIPAAESQVFWDSTIPIAKESAKQFEIDLSIILAGYDRFNYIENVNKAVNLTQFDYAIVRPLGGNTKKLFDLLESKNIRYISFEAEPKELGLNSLESIRKSYPNWRQNIYYDNIEASESITQYAINRAKKLDVNCNIIALSGSWDNVTQARELGLKNIVNLDPECEIKSLAKTHWEVSRTEQQLSLNSLKQAETSIYWTAGSELAIAVTNKVMIDEEKTVLVTFDFITDALELVENKKIAASIGGHFIFPYLAMIQINQDLIKKDSMDFREDKIKLGLVDLKNVGVVLQKLKASQWDKIDLVSYSQYLRQTNNNATFDALKLINKLPLN</sequence>
<evidence type="ECO:0000313" key="1">
    <source>
        <dbReference type="EMBL" id="KMT64135.1"/>
    </source>
</evidence>
<keyword evidence="2" id="KW-1185">Reference proteome</keyword>
<dbReference type="STRING" id="1513271.XM47_15780"/>
<gene>
    <name evidence="1" type="ORF">XM47_15780</name>
</gene>
<comment type="caution">
    <text evidence="1">The sequence shown here is derived from an EMBL/GenBank/DDBJ whole genome shotgun (WGS) entry which is preliminary data.</text>
</comment>
<dbReference type="SUPFAM" id="SSF53822">
    <property type="entry name" value="Periplasmic binding protein-like I"/>
    <property type="match status" value="1"/>
</dbReference>
<dbReference type="EMBL" id="LAZL01000030">
    <property type="protein sequence ID" value="KMT64135.1"/>
    <property type="molecule type" value="Genomic_DNA"/>
</dbReference>
<dbReference type="AlphaFoldDB" id="A0A0J8GMX4"/>
<evidence type="ECO:0000313" key="2">
    <source>
        <dbReference type="Proteomes" id="UP000037600"/>
    </source>
</evidence>
<protein>
    <recommendedName>
        <fullName evidence="3">Periplasmic binding protein domain-containing protein</fullName>
    </recommendedName>
</protein>
<dbReference type="Gene3D" id="3.40.50.2300">
    <property type="match status" value="2"/>
</dbReference>
<name>A0A0J8GMX4_9ALTE</name>
<proteinExistence type="predicted"/>
<evidence type="ECO:0008006" key="3">
    <source>
        <dbReference type="Google" id="ProtNLM"/>
    </source>
</evidence>
<accession>A0A0J8GMX4</accession>
<dbReference type="InterPro" id="IPR028082">
    <property type="entry name" value="Peripla_BP_I"/>
</dbReference>
<reference evidence="1 2" key="1">
    <citation type="submission" date="2015-04" db="EMBL/GenBank/DDBJ databases">
        <title>Draft Genome Sequence of the Novel Agar-Digesting Marine Bacterium Q1.</title>
        <authorList>
            <person name="Li Y."/>
            <person name="Li D."/>
            <person name="Chen G."/>
            <person name="Du Z."/>
        </authorList>
    </citation>
    <scope>NUCLEOTIDE SEQUENCE [LARGE SCALE GENOMIC DNA]</scope>
    <source>
        <strain evidence="1 2">Q1</strain>
    </source>
</reference>
<organism evidence="1 2">
    <name type="scientific">Catenovulum maritimum</name>
    <dbReference type="NCBI Taxonomy" id="1513271"/>
    <lineage>
        <taxon>Bacteria</taxon>
        <taxon>Pseudomonadati</taxon>
        <taxon>Pseudomonadota</taxon>
        <taxon>Gammaproteobacteria</taxon>
        <taxon>Alteromonadales</taxon>
        <taxon>Alteromonadaceae</taxon>
        <taxon>Catenovulum</taxon>
    </lineage>
</organism>